<dbReference type="PANTHER" id="PTHR36299">
    <property type="entry name" value="AGAP008005-PA"/>
    <property type="match status" value="1"/>
</dbReference>
<accession>A0A8I6SH66</accession>
<dbReference type="KEGG" id="clec:106673455"/>
<evidence type="ECO:0000313" key="3">
    <source>
        <dbReference type="EnsemblMetazoa" id="XP_014261072.1"/>
    </source>
</evidence>
<protein>
    <recommendedName>
        <fullName evidence="2">DUF4773 domain-containing protein</fullName>
    </recommendedName>
</protein>
<reference evidence="3" key="1">
    <citation type="submission" date="2022-01" db="UniProtKB">
        <authorList>
            <consortium name="EnsemblMetazoa"/>
        </authorList>
    </citation>
    <scope>IDENTIFICATION</scope>
</reference>
<dbReference type="GeneID" id="106673455"/>
<dbReference type="RefSeq" id="XP_014261072.1">
    <property type="nucleotide sequence ID" value="XM_014405586.2"/>
</dbReference>
<dbReference type="OMA" id="KINDTAC"/>
<dbReference type="Pfam" id="PF15998">
    <property type="entry name" value="DUF4773"/>
    <property type="match status" value="1"/>
</dbReference>
<evidence type="ECO:0000259" key="2">
    <source>
        <dbReference type="Pfam" id="PF15998"/>
    </source>
</evidence>
<evidence type="ECO:0000313" key="4">
    <source>
        <dbReference type="Proteomes" id="UP000494040"/>
    </source>
</evidence>
<dbReference type="OrthoDB" id="6614387at2759"/>
<dbReference type="InterPro" id="IPR031941">
    <property type="entry name" value="DUF4773"/>
</dbReference>
<proteinExistence type="predicted"/>
<dbReference type="Proteomes" id="UP000494040">
    <property type="component" value="Unassembled WGS sequence"/>
</dbReference>
<dbReference type="AlphaFoldDB" id="A0A8I6SH66"/>
<feature type="domain" description="DUF4773" evidence="2">
    <location>
        <begin position="33"/>
        <end position="136"/>
    </location>
</feature>
<organism evidence="3 4">
    <name type="scientific">Cimex lectularius</name>
    <name type="common">Bed bug</name>
    <name type="synonym">Acanthia lectularia</name>
    <dbReference type="NCBI Taxonomy" id="79782"/>
    <lineage>
        <taxon>Eukaryota</taxon>
        <taxon>Metazoa</taxon>
        <taxon>Ecdysozoa</taxon>
        <taxon>Arthropoda</taxon>
        <taxon>Hexapoda</taxon>
        <taxon>Insecta</taxon>
        <taxon>Pterygota</taxon>
        <taxon>Neoptera</taxon>
        <taxon>Paraneoptera</taxon>
        <taxon>Hemiptera</taxon>
        <taxon>Heteroptera</taxon>
        <taxon>Panheteroptera</taxon>
        <taxon>Cimicomorpha</taxon>
        <taxon>Cimicidae</taxon>
        <taxon>Cimex</taxon>
    </lineage>
</organism>
<feature type="chain" id="PRO_5035266317" description="DUF4773 domain-containing protein" evidence="1">
    <location>
        <begin position="19"/>
        <end position="188"/>
    </location>
</feature>
<sequence length="188" mass="21910">MWNFCILLTIAVLGTSNAFHFNYNHDNIITNTCKALNDEWKCCQTSSNVWFFKLTVCGNLKLLRKSMGMKLSVAFNGYTIDKTFSVRNPPSICYLGACAKFYNMDWENQTVSGCLAAEAQLIYFHSFLLKIGCFQFPLPTDVSNYYLKFYKSNTILTNDIFLRKYPKQQKLFLKELHDKYYNLAQVFH</sequence>
<evidence type="ECO:0000256" key="1">
    <source>
        <dbReference type="SAM" id="SignalP"/>
    </source>
</evidence>
<dbReference type="PANTHER" id="PTHR36299:SF2">
    <property type="entry name" value="DUF4773 DOMAIN-CONTAINING PROTEIN"/>
    <property type="match status" value="1"/>
</dbReference>
<keyword evidence="4" id="KW-1185">Reference proteome</keyword>
<name>A0A8I6SH66_CIMLE</name>
<dbReference type="EnsemblMetazoa" id="XM_014405586.2">
    <property type="protein sequence ID" value="XP_014261072.1"/>
    <property type="gene ID" value="LOC106673455"/>
</dbReference>
<feature type="signal peptide" evidence="1">
    <location>
        <begin position="1"/>
        <end position="18"/>
    </location>
</feature>
<keyword evidence="1" id="KW-0732">Signal</keyword>